<dbReference type="SUPFAM" id="SSF48264">
    <property type="entry name" value="Cytochrome P450"/>
    <property type="match status" value="1"/>
</dbReference>
<reference evidence="3" key="1">
    <citation type="submission" date="2023-07" db="EMBL/GenBank/DDBJ databases">
        <title>30 novel species of actinomycetes from the DSMZ collection.</title>
        <authorList>
            <person name="Nouioui I."/>
        </authorList>
    </citation>
    <scope>NUCLEOTIDE SEQUENCE [LARGE SCALE GENOMIC DNA]</scope>
    <source>
        <strain evidence="3">DSM 44399</strain>
    </source>
</reference>
<evidence type="ECO:0000313" key="2">
    <source>
        <dbReference type="EMBL" id="MDT0261701.1"/>
    </source>
</evidence>
<organism evidence="2 3">
    <name type="scientific">Jatrophihabitans lederbergiae</name>
    <dbReference type="NCBI Taxonomy" id="3075547"/>
    <lineage>
        <taxon>Bacteria</taxon>
        <taxon>Bacillati</taxon>
        <taxon>Actinomycetota</taxon>
        <taxon>Actinomycetes</taxon>
        <taxon>Jatrophihabitantales</taxon>
        <taxon>Jatrophihabitantaceae</taxon>
        <taxon>Jatrophihabitans</taxon>
    </lineage>
</organism>
<dbReference type="InterPro" id="IPR001128">
    <property type="entry name" value="Cyt_P450"/>
</dbReference>
<gene>
    <name evidence="2" type="ORF">RM423_09870</name>
</gene>
<accession>A0ABU2J9N4</accession>
<protein>
    <submittedName>
        <fullName evidence="2">Cytochrome P450</fullName>
    </submittedName>
</protein>
<dbReference type="Pfam" id="PF00067">
    <property type="entry name" value="p450"/>
    <property type="match status" value="1"/>
</dbReference>
<evidence type="ECO:0000256" key="1">
    <source>
        <dbReference type="ARBA" id="ARBA00010617"/>
    </source>
</evidence>
<dbReference type="Proteomes" id="UP001183176">
    <property type="component" value="Unassembled WGS sequence"/>
</dbReference>
<dbReference type="InterPro" id="IPR050121">
    <property type="entry name" value="Cytochrome_P450_monoxygenase"/>
</dbReference>
<sequence length="371" mass="40775">MKPPFPRAQPPVGHLGRWGREPLQLLEEGAALGPVFGLRLWRSAIVGYSPDWNRFVLGNLDLFRSRGSMSGLSPHLAAGLVQTEAPEHRQRRAELNPAFARQPIEALAPRIGEVVRRGLPVGDFDAVSWSSGIVREILCATFFSGAFPQSMLADFLRPLDAPLPVPFLRRPLLFRRMNRALERALPAAPDDCLGVAFRDLPGGVDEIRVALSAGYDTTAHTLAWLLHHVASDPELFAHDRAAVVNEVLRLYPAGWLGSRRAAEDTSFDDIDIPRGTLVLYSPYLTHRDPALWWEPTAFRPERFADPIPAWGFVPFAAGERTCLGSSFARLVLRTVLDAFADGRLSAVGGDPRPKAGITLAPSGPLNLRRAE</sequence>
<dbReference type="InterPro" id="IPR002397">
    <property type="entry name" value="Cyt_P450_B"/>
</dbReference>
<dbReference type="PRINTS" id="PR00385">
    <property type="entry name" value="P450"/>
</dbReference>
<comment type="caution">
    <text evidence="2">The sequence shown here is derived from an EMBL/GenBank/DDBJ whole genome shotgun (WGS) entry which is preliminary data.</text>
</comment>
<dbReference type="PANTHER" id="PTHR24305">
    <property type="entry name" value="CYTOCHROME P450"/>
    <property type="match status" value="1"/>
</dbReference>
<evidence type="ECO:0000313" key="3">
    <source>
        <dbReference type="Proteomes" id="UP001183176"/>
    </source>
</evidence>
<dbReference type="PANTHER" id="PTHR24305:SF166">
    <property type="entry name" value="CYTOCHROME P450 12A4, MITOCHONDRIAL-RELATED"/>
    <property type="match status" value="1"/>
</dbReference>
<dbReference type="RefSeq" id="WP_311422854.1">
    <property type="nucleotide sequence ID" value="NZ_JAVREH010000009.1"/>
</dbReference>
<comment type="similarity">
    <text evidence="1">Belongs to the cytochrome P450 family.</text>
</comment>
<name>A0ABU2J9N4_9ACTN</name>
<dbReference type="InterPro" id="IPR036396">
    <property type="entry name" value="Cyt_P450_sf"/>
</dbReference>
<dbReference type="EMBL" id="JAVREH010000009">
    <property type="protein sequence ID" value="MDT0261701.1"/>
    <property type="molecule type" value="Genomic_DNA"/>
</dbReference>
<dbReference type="Gene3D" id="1.10.630.10">
    <property type="entry name" value="Cytochrome P450"/>
    <property type="match status" value="2"/>
</dbReference>
<keyword evidence="3" id="KW-1185">Reference proteome</keyword>
<dbReference type="PRINTS" id="PR00359">
    <property type="entry name" value="BP450"/>
</dbReference>
<proteinExistence type="inferred from homology"/>